<dbReference type="AlphaFoldDB" id="A0A1I5ADY6"/>
<dbReference type="SUPFAM" id="SSF159501">
    <property type="entry name" value="EreA/ChaN-like"/>
    <property type="match status" value="1"/>
</dbReference>
<dbReference type="GO" id="GO:0046677">
    <property type="term" value="P:response to antibiotic"/>
    <property type="evidence" value="ECO:0007669"/>
    <property type="project" value="InterPro"/>
</dbReference>
<dbReference type="Pfam" id="PF05139">
    <property type="entry name" value="Erythro_esteras"/>
    <property type="match status" value="1"/>
</dbReference>
<name>A0A1I5ADY6_9FLAO</name>
<accession>A0A1I5ADY6</accession>
<dbReference type="OrthoDB" id="1315472at2"/>
<dbReference type="InterPro" id="IPR007815">
    <property type="entry name" value="Emycin_Estase"/>
</dbReference>
<evidence type="ECO:0000313" key="2">
    <source>
        <dbReference type="Proteomes" id="UP000199036"/>
    </source>
</evidence>
<proteinExistence type="predicted"/>
<dbReference type="PANTHER" id="PTHR31299:SF0">
    <property type="entry name" value="ESTERASE, PUTATIVE (AFU_ORTHOLOGUE AFUA_1G05850)-RELATED"/>
    <property type="match status" value="1"/>
</dbReference>
<organism evidence="1 2">
    <name type="scientific">Paenimyroides ummariense</name>
    <dbReference type="NCBI Taxonomy" id="913024"/>
    <lineage>
        <taxon>Bacteria</taxon>
        <taxon>Pseudomonadati</taxon>
        <taxon>Bacteroidota</taxon>
        <taxon>Flavobacteriia</taxon>
        <taxon>Flavobacteriales</taxon>
        <taxon>Flavobacteriaceae</taxon>
        <taxon>Paenimyroides</taxon>
    </lineage>
</organism>
<protein>
    <submittedName>
        <fullName evidence="1">Erythromycin esterase homolog</fullName>
    </submittedName>
</protein>
<keyword evidence="2" id="KW-1185">Reference proteome</keyword>
<reference evidence="2" key="1">
    <citation type="submission" date="2016-10" db="EMBL/GenBank/DDBJ databases">
        <authorList>
            <person name="Varghese N."/>
            <person name="Submissions S."/>
        </authorList>
    </citation>
    <scope>NUCLEOTIDE SEQUENCE [LARGE SCALE GENOMIC DNA]</scope>
    <source>
        <strain evidence="2">DS-12</strain>
    </source>
</reference>
<evidence type="ECO:0000313" key="1">
    <source>
        <dbReference type="EMBL" id="SFN60633.1"/>
    </source>
</evidence>
<dbReference type="RefSeq" id="WP_091521557.1">
    <property type="nucleotide sequence ID" value="NZ_FOVI01000008.1"/>
</dbReference>
<dbReference type="Proteomes" id="UP000199036">
    <property type="component" value="Unassembled WGS sequence"/>
</dbReference>
<dbReference type="STRING" id="913024.SAMN05421741_1088"/>
<dbReference type="EMBL" id="FOVI01000008">
    <property type="protein sequence ID" value="SFN60633.1"/>
    <property type="molecule type" value="Genomic_DNA"/>
</dbReference>
<sequence length="380" mass="44270">MTKYLLGFLLLFNYSFSQNINYPINKTIATSIPNEVKIIGLGDPTHQESTLTKYRIDLIKKLVQEKDFSIIAIEGNFYEIYHGFKSFLKTKDYSYIEKAMYSQLNADIMKELYDFLYEQNKKGKTVLFTGFDVHFSGSVFSTYLKEDLKKVSSLSAEEKEDFVNIVEKGSHTDHRVFLRNNKKVRSKMHYYSKRILETFNPVSIDDKYFVQALTILSYDPENLSGDSHNNRDFMMAKNVGFLRKNFADSKIILFGSSTHLLKSPKDIYTPGYLDNRYPLGWYLNEAFSSEYYFIAYSALSGNKLSMFNKPVKIDQVIDNSIEALISKERKHENFVTSQNYPLKNTIHSRLLGHTFYNMNLWNVVDGLVLIDNVEPFRIIR</sequence>
<dbReference type="Gene3D" id="3.40.1660.10">
    <property type="entry name" value="EreA-like (biosynthetic domain)"/>
    <property type="match status" value="1"/>
</dbReference>
<dbReference type="PANTHER" id="PTHR31299">
    <property type="entry name" value="ESTERASE, PUTATIVE (AFU_ORTHOLOGUE AFUA_1G05850)-RELATED"/>
    <property type="match status" value="1"/>
</dbReference>
<dbReference type="InterPro" id="IPR052036">
    <property type="entry name" value="Hydrolase/PRTase-associated"/>
</dbReference>
<gene>
    <name evidence="1" type="ORF">SAMN05421741_1088</name>
</gene>